<dbReference type="Pfam" id="PF17655">
    <property type="entry name" value="IRK_C"/>
    <property type="match status" value="1"/>
</dbReference>
<evidence type="ECO:0000256" key="9">
    <source>
        <dbReference type="ARBA" id="ARBA00023136"/>
    </source>
</evidence>
<feature type="domain" description="Inward rectifier potassium channel C-terminal" evidence="21">
    <location>
        <begin position="264"/>
        <end position="431"/>
    </location>
</feature>
<evidence type="ECO:0000259" key="20">
    <source>
        <dbReference type="Pfam" id="PF01007"/>
    </source>
</evidence>
<dbReference type="SUPFAM" id="SSF81324">
    <property type="entry name" value="Voltage-gated potassium channels"/>
    <property type="match status" value="1"/>
</dbReference>
<dbReference type="InterPro" id="IPR014756">
    <property type="entry name" value="Ig_E-set"/>
</dbReference>
<dbReference type="Ensembl" id="ENSECRT00000021033.1">
    <property type="protein sequence ID" value="ENSECRP00000020586.1"/>
    <property type="gene ID" value="ENSECRG00000013830.1"/>
</dbReference>
<evidence type="ECO:0000256" key="11">
    <source>
        <dbReference type="ARBA" id="ARBA00034430"/>
    </source>
</evidence>
<keyword evidence="8 17" id="KW-0406">Ion transport</keyword>
<evidence type="ECO:0000256" key="16">
    <source>
        <dbReference type="ARBA" id="ARBA00081071"/>
    </source>
</evidence>
<dbReference type="PANTHER" id="PTHR11767:SF17">
    <property type="entry name" value="G PROTEIN-ACTIVATED INWARD RECTIFIER POTASSIUM CHANNEL 3"/>
    <property type="match status" value="1"/>
</dbReference>
<feature type="region of interest" description="Disordered" evidence="18">
    <location>
        <begin position="473"/>
        <end position="525"/>
    </location>
</feature>
<keyword evidence="4 17" id="KW-0812">Transmembrane</keyword>
<feature type="compositionally biased region" description="Polar residues" evidence="18">
    <location>
        <begin position="507"/>
        <end position="517"/>
    </location>
</feature>
<name>A0A8C4XCD5_ERPCA</name>
<evidence type="ECO:0000256" key="18">
    <source>
        <dbReference type="SAM" id="MobiDB-lite"/>
    </source>
</evidence>
<dbReference type="Gene3D" id="1.10.287.70">
    <property type="match status" value="1"/>
</dbReference>
<evidence type="ECO:0000259" key="21">
    <source>
        <dbReference type="Pfam" id="PF17655"/>
    </source>
</evidence>
<evidence type="ECO:0000256" key="2">
    <source>
        <dbReference type="ARBA" id="ARBA00022448"/>
    </source>
</evidence>
<feature type="transmembrane region" description="Helical" evidence="19">
    <location>
        <begin position="154"/>
        <end position="175"/>
    </location>
</feature>
<evidence type="ECO:0000313" key="22">
    <source>
        <dbReference type="Ensembl" id="ENSECRP00000020586.1"/>
    </source>
</evidence>
<evidence type="ECO:0000256" key="8">
    <source>
        <dbReference type="ARBA" id="ARBA00023065"/>
    </source>
</evidence>
<dbReference type="Proteomes" id="UP000694620">
    <property type="component" value="Chromosome 16"/>
</dbReference>
<dbReference type="Pfam" id="PF01007">
    <property type="entry name" value="IRK"/>
    <property type="match status" value="1"/>
</dbReference>
<feature type="compositionally biased region" description="Basic and acidic residues" evidence="18">
    <location>
        <begin position="492"/>
        <end position="506"/>
    </location>
</feature>
<dbReference type="GO" id="GO:1990573">
    <property type="term" value="P:potassium ion import across plasma membrane"/>
    <property type="evidence" value="ECO:0007669"/>
    <property type="project" value="TreeGrafter"/>
</dbReference>
<dbReference type="SUPFAM" id="SSF81296">
    <property type="entry name" value="E set domains"/>
    <property type="match status" value="1"/>
</dbReference>
<keyword evidence="10 17" id="KW-0407">Ion channel</keyword>
<dbReference type="GeneID" id="114666803"/>
<dbReference type="RefSeq" id="XP_028677643.1">
    <property type="nucleotide sequence ID" value="XM_028821810.2"/>
</dbReference>
<sequence length="525" mass="58450">MAVENSAFASIPEALTTPLFEKEAGIEEKEDEPETMPSFTTESVCLSGSLEGVFTTDTTDIFQKSCNNNRSLQSKLAAKEAEAAARSQRKKAGQGTSSGWDKGRCGLGRVKRRRQRYVEKNGRCNVQHGNVRETYRYLTDIFTTLVDLNWRCSLFVFVMAYAVTWLFFGAIWWLIAYCRGDLEHLEDETWTPCVNNVNGFVSAFLFSIETETTIGYGHRVITDQCPEGTVLLLLQAILGSMVNAFMVGCMFVKISQPNKRAETLVFSRNAVISLRDDKLCLMFRVGDLRSSHIVGANIRAKLIKSKQTQEGEFIPLDQTDISVGFETGDDRLFLVSPLVISHEIDPRSPFWDVSQAQLEKDDFEIVVILEGMVEATGMTCQARSSYLAEEVLWGHRFTPMMSLADGFFDVDYSAFHQTFEVDTPSCSARELSLAAARLEAHLYWSISSQLDEPKWDRPGIGLNLIGFSGTNSSANGKKGTGLTGLSGLPGTKTKERKEEFGQDERNGSLTTEPSESETLGMENKN</sequence>
<dbReference type="GeneTree" id="ENSGT01080000257365"/>
<evidence type="ECO:0000256" key="14">
    <source>
        <dbReference type="ARBA" id="ARBA00072191"/>
    </source>
</evidence>
<keyword evidence="23" id="KW-1185">Reference proteome</keyword>
<evidence type="ECO:0000256" key="6">
    <source>
        <dbReference type="ARBA" id="ARBA00022958"/>
    </source>
</evidence>
<evidence type="ECO:0000313" key="23">
    <source>
        <dbReference type="Proteomes" id="UP000694620"/>
    </source>
</evidence>
<dbReference type="Gene3D" id="2.60.40.1400">
    <property type="entry name" value="G protein-activated inward rectifier potassium channel 1"/>
    <property type="match status" value="1"/>
</dbReference>
<feature type="region of interest" description="Disordered" evidence="18">
    <location>
        <begin position="19"/>
        <end position="39"/>
    </location>
</feature>
<dbReference type="OrthoDB" id="273257at2759"/>
<reference evidence="22" key="2">
    <citation type="submission" date="2025-08" db="UniProtKB">
        <authorList>
            <consortium name="Ensembl"/>
        </authorList>
    </citation>
    <scope>IDENTIFICATION</scope>
</reference>
<evidence type="ECO:0000256" key="5">
    <source>
        <dbReference type="ARBA" id="ARBA00022882"/>
    </source>
</evidence>
<organism evidence="22 23">
    <name type="scientific">Erpetoichthys calabaricus</name>
    <name type="common">Rope fish</name>
    <name type="synonym">Calamoichthys calabaricus</name>
    <dbReference type="NCBI Taxonomy" id="27687"/>
    <lineage>
        <taxon>Eukaryota</taxon>
        <taxon>Metazoa</taxon>
        <taxon>Chordata</taxon>
        <taxon>Craniata</taxon>
        <taxon>Vertebrata</taxon>
        <taxon>Euteleostomi</taxon>
        <taxon>Actinopterygii</taxon>
        <taxon>Polypteriformes</taxon>
        <taxon>Polypteridae</taxon>
        <taxon>Erpetoichthys</taxon>
    </lineage>
</organism>
<evidence type="ECO:0000256" key="1">
    <source>
        <dbReference type="ARBA" id="ARBA00004141"/>
    </source>
</evidence>
<dbReference type="GO" id="GO:0034702">
    <property type="term" value="C:monoatomic ion channel complex"/>
    <property type="evidence" value="ECO:0007669"/>
    <property type="project" value="UniProtKB-KW"/>
</dbReference>
<dbReference type="FunFam" id="1.10.287.70:FF:000019">
    <property type="entry name" value="G protein-activated inward rectifier potassium channel 1"/>
    <property type="match status" value="1"/>
</dbReference>
<dbReference type="GO" id="GO:0005886">
    <property type="term" value="C:plasma membrane"/>
    <property type="evidence" value="ECO:0007669"/>
    <property type="project" value="TreeGrafter"/>
</dbReference>
<feature type="domain" description="Potassium channel inwardly rectifying transmembrane" evidence="20">
    <location>
        <begin position="118"/>
        <end position="257"/>
    </location>
</feature>
<evidence type="ECO:0000256" key="4">
    <source>
        <dbReference type="ARBA" id="ARBA00022692"/>
    </source>
</evidence>
<evidence type="ECO:0000256" key="13">
    <source>
        <dbReference type="ARBA" id="ARBA00062687"/>
    </source>
</evidence>
<dbReference type="PANTHER" id="PTHR11767">
    <property type="entry name" value="INWARD RECTIFIER POTASSIUM CHANNEL"/>
    <property type="match status" value="1"/>
</dbReference>
<evidence type="ECO:0000256" key="7">
    <source>
        <dbReference type="ARBA" id="ARBA00022989"/>
    </source>
</evidence>
<accession>A0A8C4XCD5</accession>
<proteinExistence type="inferred from homology"/>
<keyword evidence="5 17" id="KW-0851">Voltage-gated channel</keyword>
<dbReference type="AlphaFoldDB" id="A0A8C4XCD5"/>
<comment type="similarity">
    <text evidence="12">Belongs to the inward rectifier-type potassium channel (TC 1.A.2.1) family. KCNJ9 subfamily.</text>
</comment>
<reference evidence="22" key="3">
    <citation type="submission" date="2025-09" db="UniProtKB">
        <authorList>
            <consortium name="Ensembl"/>
        </authorList>
    </citation>
    <scope>IDENTIFICATION</scope>
</reference>
<dbReference type="PRINTS" id="PR01320">
    <property type="entry name" value="KIRCHANNEL"/>
</dbReference>
<evidence type="ECO:0000256" key="3">
    <source>
        <dbReference type="ARBA" id="ARBA00022538"/>
    </source>
</evidence>
<dbReference type="FunFam" id="2.60.40.1400:FF:000001">
    <property type="entry name" value="G protein-activated inward rectifier potassium channel 2"/>
    <property type="match status" value="1"/>
</dbReference>
<dbReference type="InterPro" id="IPR016449">
    <property type="entry name" value="K_chnl_inward-rec_Kir"/>
</dbReference>
<feature type="transmembrane region" description="Helical" evidence="19">
    <location>
        <begin position="230"/>
        <end position="252"/>
    </location>
</feature>
<dbReference type="InterPro" id="IPR013518">
    <property type="entry name" value="K_chnl_inward-rec_Kir_cyto"/>
</dbReference>
<comment type="subcellular location">
    <subcellularLocation>
        <location evidence="1 17">Membrane</location>
        <topology evidence="1 17">Multi-pass membrane protein</topology>
    </subcellularLocation>
</comment>
<evidence type="ECO:0000256" key="15">
    <source>
        <dbReference type="ARBA" id="ARBA00076077"/>
    </source>
</evidence>
<keyword evidence="2 17" id="KW-0813">Transport</keyword>
<evidence type="ECO:0000256" key="17">
    <source>
        <dbReference type="RuleBase" id="RU003822"/>
    </source>
</evidence>
<keyword evidence="9 19" id="KW-0472">Membrane</keyword>
<dbReference type="InterPro" id="IPR040445">
    <property type="entry name" value="Kir_TM"/>
</dbReference>
<comment type="catalytic activity">
    <reaction evidence="11">
        <text>K(+)(in) = K(+)(out)</text>
        <dbReference type="Rhea" id="RHEA:29463"/>
        <dbReference type="ChEBI" id="CHEBI:29103"/>
    </reaction>
</comment>
<evidence type="ECO:0000256" key="10">
    <source>
        <dbReference type="ARBA" id="ARBA00023303"/>
    </source>
</evidence>
<keyword evidence="7 19" id="KW-1133">Transmembrane helix</keyword>
<evidence type="ECO:0000256" key="12">
    <source>
        <dbReference type="ARBA" id="ARBA00061604"/>
    </source>
</evidence>
<gene>
    <name evidence="22" type="primary">kcnj9</name>
</gene>
<protein>
    <recommendedName>
        <fullName evidence="14">G protein-activated inward rectifier potassium channel 3</fullName>
    </recommendedName>
    <alternativeName>
        <fullName evidence="16">Inward rectifier K(+) channel Kir3.3</fullName>
    </alternativeName>
    <alternativeName>
        <fullName evidence="15">Potassium channel, inwardly rectifying subfamily J member 9</fullName>
    </alternativeName>
</protein>
<comment type="subunit">
    <text evidence="13">Associates with KCNJ3/GIRK1 to form a G-protein-activated heteromultimer pore-forming unit. Interacts (via PDZ-binding motif) with SNX27 (via PDZ domain); the interaction is required when endocytosed to prevent degradation in lysosomes and promote recycling to the plasma membrane.</text>
</comment>
<keyword evidence="3 17" id="KW-0633">Potassium transport</keyword>
<evidence type="ECO:0000256" key="19">
    <source>
        <dbReference type="SAM" id="Phobius"/>
    </source>
</evidence>
<reference evidence="22" key="1">
    <citation type="submission" date="2021-06" db="EMBL/GenBank/DDBJ databases">
        <authorList>
            <consortium name="Wellcome Sanger Institute Data Sharing"/>
        </authorList>
    </citation>
    <scope>NUCLEOTIDE SEQUENCE [LARGE SCALE GENOMIC DNA]</scope>
</reference>
<dbReference type="InterPro" id="IPR041647">
    <property type="entry name" value="IRK_C"/>
</dbReference>
<keyword evidence="6 17" id="KW-0630">Potassium</keyword>
<dbReference type="GO" id="GO:0005242">
    <property type="term" value="F:inward rectifier potassium channel activity"/>
    <property type="evidence" value="ECO:0007669"/>
    <property type="project" value="InterPro"/>
</dbReference>
<dbReference type="GO" id="GO:0034765">
    <property type="term" value="P:regulation of monoatomic ion transmembrane transport"/>
    <property type="evidence" value="ECO:0007669"/>
    <property type="project" value="TreeGrafter"/>
</dbReference>